<dbReference type="OrthoDB" id="597977at2"/>
<dbReference type="Proteomes" id="UP000435036">
    <property type="component" value="Unassembled WGS sequence"/>
</dbReference>
<dbReference type="InterPro" id="IPR041657">
    <property type="entry name" value="HTH_17"/>
</dbReference>
<keyword evidence="3" id="KW-1185">Reference proteome</keyword>
<dbReference type="RefSeq" id="WP_160370204.1">
    <property type="nucleotide sequence ID" value="NZ_WSQA01000013.1"/>
</dbReference>
<dbReference type="Pfam" id="PF12728">
    <property type="entry name" value="HTH_17"/>
    <property type="match status" value="1"/>
</dbReference>
<sequence length="115" mass="13408">MNAIPKTTRIIDLTIDQLDSILEEKFSKLIYNQEEPEFKVGDYNLAMSLTGYSKQRLYQLVSEDLIPHVKLPSGGVRFIQSDLIEWFKKYKVRTSEDIDTIAEKLLLKRKNSLNK</sequence>
<protein>
    <recommendedName>
        <fullName evidence="1">Helix-turn-helix domain-containing protein</fullName>
    </recommendedName>
</protein>
<evidence type="ECO:0000313" key="3">
    <source>
        <dbReference type="Proteomes" id="UP000435036"/>
    </source>
</evidence>
<dbReference type="EMBL" id="WSQA01000013">
    <property type="protein sequence ID" value="MVZ63493.1"/>
    <property type="molecule type" value="Genomic_DNA"/>
</dbReference>
<dbReference type="AlphaFoldDB" id="A0A6N8L180"/>
<evidence type="ECO:0000313" key="2">
    <source>
        <dbReference type="EMBL" id="MVZ63493.1"/>
    </source>
</evidence>
<accession>A0A6N8L180</accession>
<evidence type="ECO:0000259" key="1">
    <source>
        <dbReference type="Pfam" id="PF12728"/>
    </source>
</evidence>
<comment type="caution">
    <text evidence="2">The sequence shown here is derived from an EMBL/GenBank/DDBJ whole genome shotgun (WGS) entry which is preliminary data.</text>
</comment>
<organism evidence="2 3">
    <name type="scientific">Sphingobacterium humi</name>
    <dbReference type="NCBI Taxonomy" id="1796905"/>
    <lineage>
        <taxon>Bacteria</taxon>
        <taxon>Pseudomonadati</taxon>
        <taxon>Bacteroidota</taxon>
        <taxon>Sphingobacteriia</taxon>
        <taxon>Sphingobacteriales</taxon>
        <taxon>Sphingobacteriaceae</taxon>
        <taxon>Sphingobacterium</taxon>
    </lineage>
</organism>
<reference evidence="2 3" key="1">
    <citation type="submission" date="2019-12" db="EMBL/GenBank/DDBJ databases">
        <authorList>
            <person name="Dong K."/>
        </authorList>
    </citation>
    <scope>NUCLEOTIDE SEQUENCE [LARGE SCALE GENOMIC DNA]</scope>
    <source>
        <strain evidence="2 3">JCM 31225</strain>
    </source>
</reference>
<gene>
    <name evidence="2" type="ORF">GQF63_15805</name>
</gene>
<feature type="domain" description="Helix-turn-helix" evidence="1">
    <location>
        <begin position="47"/>
        <end position="89"/>
    </location>
</feature>
<proteinExistence type="predicted"/>
<name>A0A6N8L180_9SPHI</name>